<evidence type="ECO:0000313" key="3">
    <source>
        <dbReference type="Proteomes" id="UP001305414"/>
    </source>
</evidence>
<organism evidence="2 3">
    <name type="scientific">Xylaria bambusicola</name>
    <dbReference type="NCBI Taxonomy" id="326684"/>
    <lineage>
        <taxon>Eukaryota</taxon>
        <taxon>Fungi</taxon>
        <taxon>Dikarya</taxon>
        <taxon>Ascomycota</taxon>
        <taxon>Pezizomycotina</taxon>
        <taxon>Sordariomycetes</taxon>
        <taxon>Xylariomycetidae</taxon>
        <taxon>Xylariales</taxon>
        <taxon>Xylariaceae</taxon>
        <taxon>Xylaria</taxon>
    </lineage>
</organism>
<dbReference type="Proteomes" id="UP001305414">
    <property type="component" value="Unassembled WGS sequence"/>
</dbReference>
<dbReference type="Gene3D" id="3.40.630.30">
    <property type="match status" value="1"/>
</dbReference>
<proteinExistence type="predicted"/>
<accession>A0AAN7V043</accession>
<dbReference type="SUPFAM" id="SSF55729">
    <property type="entry name" value="Acyl-CoA N-acyltransferases (Nat)"/>
    <property type="match status" value="1"/>
</dbReference>
<evidence type="ECO:0000313" key="2">
    <source>
        <dbReference type="EMBL" id="KAK5631339.1"/>
    </source>
</evidence>
<comment type="caution">
    <text evidence="2">The sequence shown here is derived from an EMBL/GenBank/DDBJ whole genome shotgun (WGS) entry which is preliminary data.</text>
</comment>
<protein>
    <submittedName>
        <fullName evidence="2">Uncharacterized protein</fullName>
    </submittedName>
</protein>
<name>A0AAN7V043_9PEZI</name>
<feature type="compositionally biased region" description="Polar residues" evidence="1">
    <location>
        <begin position="38"/>
        <end position="52"/>
    </location>
</feature>
<keyword evidence="3" id="KW-1185">Reference proteome</keyword>
<feature type="region of interest" description="Disordered" evidence="1">
    <location>
        <begin position="35"/>
        <end position="55"/>
    </location>
</feature>
<dbReference type="AlphaFoldDB" id="A0AAN7V043"/>
<evidence type="ECO:0000256" key="1">
    <source>
        <dbReference type="SAM" id="MobiDB-lite"/>
    </source>
</evidence>
<sequence length="92" mass="10341">MATLSPFARDAYEIHSPRLIIRTAVGTDAEGIRDFITNRDNNPHTPTESDVTPESMRNRIEKWQELTSNGIQIITLPSTGELIGYGGYNYLM</sequence>
<reference evidence="2 3" key="1">
    <citation type="submission" date="2023-10" db="EMBL/GenBank/DDBJ databases">
        <title>Draft genome sequence of Xylaria bambusicola isolate GMP-LS, the root and basal stem rot pathogen of sugarcane in Indonesia.</title>
        <authorList>
            <person name="Selvaraj P."/>
            <person name="Muralishankar V."/>
            <person name="Muruganantham S."/>
            <person name="Sp S."/>
            <person name="Haryani S."/>
            <person name="Lau K.J.X."/>
            <person name="Naqvi N.I."/>
        </authorList>
    </citation>
    <scope>NUCLEOTIDE SEQUENCE [LARGE SCALE GENOMIC DNA]</scope>
    <source>
        <strain evidence="2">GMP-LS</strain>
    </source>
</reference>
<dbReference type="EMBL" id="JAWHQM010000019">
    <property type="protein sequence ID" value="KAK5631339.1"/>
    <property type="molecule type" value="Genomic_DNA"/>
</dbReference>
<gene>
    <name evidence="2" type="ORF">RRF57_007053</name>
</gene>
<dbReference type="InterPro" id="IPR016181">
    <property type="entry name" value="Acyl_CoA_acyltransferase"/>
</dbReference>